<keyword evidence="2" id="KW-1185">Reference proteome</keyword>
<dbReference type="Proteomes" id="UP001314170">
    <property type="component" value="Unassembled WGS sequence"/>
</dbReference>
<protein>
    <submittedName>
        <fullName evidence="1">Uncharacterized protein</fullName>
    </submittedName>
</protein>
<proteinExistence type="predicted"/>
<dbReference type="AlphaFoldDB" id="A0AAV1RQN8"/>
<gene>
    <name evidence="1" type="ORF">DCAF_LOCUS13133</name>
</gene>
<dbReference type="GO" id="GO:0005815">
    <property type="term" value="C:microtubule organizing center"/>
    <property type="evidence" value="ECO:0007669"/>
    <property type="project" value="TreeGrafter"/>
</dbReference>
<reference evidence="1 2" key="1">
    <citation type="submission" date="2024-01" db="EMBL/GenBank/DDBJ databases">
        <authorList>
            <person name="Waweru B."/>
        </authorList>
    </citation>
    <scope>NUCLEOTIDE SEQUENCE [LARGE SCALE GENOMIC DNA]</scope>
</reference>
<dbReference type="InterPro" id="IPR026206">
    <property type="entry name" value="HAUS3"/>
</dbReference>
<sequence length="123" mass="13514">MSGNRVCALLGELGYGGADALDPDSFEWPFQYEDAGPLLDWICSSLPLPTSSPFLTSPNAGLEKVWDVKPLVNGKDIMTVLQLKSGGPLQQKLLAWQLAHPTGTAEECLDWMKETHLKRAKME</sequence>
<dbReference type="PANTHER" id="PTHR19378">
    <property type="entry name" value="GOLGIN- RELATED"/>
    <property type="match status" value="1"/>
</dbReference>
<dbReference type="EMBL" id="CAWUPB010001111">
    <property type="protein sequence ID" value="CAK7338091.1"/>
    <property type="molecule type" value="Genomic_DNA"/>
</dbReference>
<dbReference type="GO" id="GO:0051225">
    <property type="term" value="P:spindle assembly"/>
    <property type="evidence" value="ECO:0007669"/>
    <property type="project" value="InterPro"/>
</dbReference>
<evidence type="ECO:0000313" key="1">
    <source>
        <dbReference type="EMBL" id="CAK7338091.1"/>
    </source>
</evidence>
<dbReference type="GO" id="GO:0072686">
    <property type="term" value="C:mitotic spindle"/>
    <property type="evidence" value="ECO:0007669"/>
    <property type="project" value="TreeGrafter"/>
</dbReference>
<accession>A0AAV1RQN8</accession>
<dbReference type="GO" id="GO:0070652">
    <property type="term" value="C:HAUS complex"/>
    <property type="evidence" value="ECO:0007669"/>
    <property type="project" value="InterPro"/>
</dbReference>
<evidence type="ECO:0000313" key="2">
    <source>
        <dbReference type="Proteomes" id="UP001314170"/>
    </source>
</evidence>
<name>A0AAV1RQN8_9ROSI</name>
<dbReference type="SUPFAM" id="SSF81891">
    <property type="entry name" value="Poly A polymerase C-terminal region-like"/>
    <property type="match status" value="1"/>
</dbReference>
<organism evidence="1 2">
    <name type="scientific">Dovyalis caffra</name>
    <dbReference type="NCBI Taxonomy" id="77055"/>
    <lineage>
        <taxon>Eukaryota</taxon>
        <taxon>Viridiplantae</taxon>
        <taxon>Streptophyta</taxon>
        <taxon>Embryophyta</taxon>
        <taxon>Tracheophyta</taxon>
        <taxon>Spermatophyta</taxon>
        <taxon>Magnoliopsida</taxon>
        <taxon>eudicotyledons</taxon>
        <taxon>Gunneridae</taxon>
        <taxon>Pentapetalae</taxon>
        <taxon>rosids</taxon>
        <taxon>fabids</taxon>
        <taxon>Malpighiales</taxon>
        <taxon>Salicaceae</taxon>
        <taxon>Flacourtieae</taxon>
        <taxon>Dovyalis</taxon>
    </lineage>
</organism>
<dbReference type="GO" id="GO:0031023">
    <property type="term" value="P:microtubule organizing center organization"/>
    <property type="evidence" value="ECO:0007669"/>
    <property type="project" value="TreeGrafter"/>
</dbReference>
<dbReference type="PANTHER" id="PTHR19378:SF0">
    <property type="entry name" value="HAUS AUGMIN-LIKE COMPLEX SUBUNIT 3"/>
    <property type="match status" value="1"/>
</dbReference>
<comment type="caution">
    <text evidence="1">The sequence shown here is derived from an EMBL/GenBank/DDBJ whole genome shotgun (WGS) entry which is preliminary data.</text>
</comment>